<dbReference type="KEGG" id="cpc:Cpar_0460"/>
<dbReference type="Gene3D" id="3.40.50.1400">
    <property type="match status" value="1"/>
</dbReference>
<accession>B3QLJ2</accession>
<dbReference type="EMBL" id="CP001099">
    <property type="protein sequence ID" value="ACF10882.1"/>
    <property type="molecule type" value="Genomic_DNA"/>
</dbReference>
<dbReference type="HOGENOM" id="CLU_813023_0_0_10"/>
<dbReference type="eggNOG" id="COG0276">
    <property type="taxonomic scope" value="Bacteria"/>
</dbReference>
<keyword evidence="2" id="KW-1185">Reference proteome</keyword>
<dbReference type="GO" id="GO:0004325">
    <property type="term" value="F:ferrochelatase activity"/>
    <property type="evidence" value="ECO:0007669"/>
    <property type="project" value="InterPro"/>
</dbReference>
<dbReference type="InterPro" id="IPR001015">
    <property type="entry name" value="Ferrochelatase"/>
</dbReference>
<dbReference type="OrthoDB" id="596770at2"/>
<dbReference type="Proteomes" id="UP000008811">
    <property type="component" value="Chromosome"/>
</dbReference>
<evidence type="ECO:0000313" key="1">
    <source>
        <dbReference type="EMBL" id="ACF10882.1"/>
    </source>
</evidence>
<dbReference type="AlphaFoldDB" id="B3QLJ2"/>
<dbReference type="Pfam" id="PF00762">
    <property type="entry name" value="Ferrochelatase"/>
    <property type="match status" value="1"/>
</dbReference>
<dbReference type="RefSeq" id="WP_012501715.1">
    <property type="nucleotide sequence ID" value="NC_011027.1"/>
</dbReference>
<proteinExistence type="predicted"/>
<name>B3QLJ2_CHLP8</name>
<organism evidence="1 2">
    <name type="scientific">Chlorobaculum parvum (strain DSM 263 / NCIMB 8327)</name>
    <name type="common">Chlorobium vibrioforme subsp. thiosulfatophilum</name>
    <dbReference type="NCBI Taxonomy" id="517417"/>
    <lineage>
        <taxon>Bacteria</taxon>
        <taxon>Pseudomonadati</taxon>
        <taxon>Chlorobiota</taxon>
        <taxon>Chlorobiia</taxon>
        <taxon>Chlorobiales</taxon>
        <taxon>Chlorobiaceae</taxon>
        <taxon>Chlorobaculum</taxon>
    </lineage>
</organism>
<sequence length="333" mass="36255">MPAKRIAVILAAHGEAETSGFLENYRVSLHTLQRASELIAVPAPLQHFISFSSSLRKKAASRGGSPQNLLTRRQASALQKLLDQRFPASCPGISFEVMAAFSASEPSVEALVGKTRLYDGRIVMPMAPVDNALICGLLCAYLAETASPSELARTRVIGRLWSDEALHHAYLDYLFGHGSLPPVSQKERNALMLLFHGTLVEDRNGQPPSFHTGQTETASFARRLMELIEADPRNPWGTVTTAYLNHDVGGRWSTPPFGDACRALDGKGLRHVSLFAAGYFSDGNETTGREQQCSAFDPDAQVETIPCLNDSPRFISFLAGRVVAATRQILAFS</sequence>
<protein>
    <submittedName>
        <fullName evidence="1">Ferrochelatase</fullName>
    </submittedName>
</protein>
<dbReference type="STRING" id="517417.Cpar_0460"/>
<reference evidence="1" key="1">
    <citation type="submission" date="2008-06" db="EMBL/GenBank/DDBJ databases">
        <title>Complete sequence of Chlorobaculum parvum NCIB 8327.</title>
        <authorList>
            <consortium name="US DOE Joint Genome Institute"/>
            <person name="Lucas S."/>
            <person name="Copeland A."/>
            <person name="Lapidus A."/>
            <person name="Glavina del Rio T."/>
            <person name="Dalin E."/>
            <person name="Tice H."/>
            <person name="Bruce D."/>
            <person name="Goodwin L."/>
            <person name="Pitluck S."/>
            <person name="Schmutz J."/>
            <person name="Larimer F."/>
            <person name="Land M."/>
            <person name="Hauser L."/>
            <person name="Kyrpides N."/>
            <person name="Mikhailova N."/>
            <person name="Zhao F."/>
            <person name="Li T."/>
            <person name="Liu Z."/>
            <person name="Overmann J."/>
            <person name="Bryant D.A."/>
            <person name="Richardson P."/>
        </authorList>
    </citation>
    <scope>NUCLEOTIDE SEQUENCE [LARGE SCALE GENOMIC DNA]</scope>
    <source>
        <strain evidence="1">NCIB 8327</strain>
    </source>
</reference>
<gene>
    <name evidence="1" type="ordered locus">Cpar_0460</name>
</gene>
<dbReference type="SUPFAM" id="SSF53800">
    <property type="entry name" value="Chelatase"/>
    <property type="match status" value="1"/>
</dbReference>
<evidence type="ECO:0000313" key="2">
    <source>
        <dbReference type="Proteomes" id="UP000008811"/>
    </source>
</evidence>
<dbReference type="GO" id="GO:0006783">
    <property type="term" value="P:heme biosynthetic process"/>
    <property type="evidence" value="ECO:0007669"/>
    <property type="project" value="InterPro"/>
</dbReference>